<keyword evidence="2" id="KW-1185">Reference proteome</keyword>
<dbReference type="AlphaFoldDB" id="A0AAN7NRR6"/>
<comment type="caution">
    <text evidence="1">The sequence shown here is derived from an EMBL/GenBank/DDBJ whole genome shotgun (WGS) entry which is preliminary data.</text>
</comment>
<evidence type="ECO:0000313" key="1">
    <source>
        <dbReference type="EMBL" id="KAK4830427.1"/>
    </source>
</evidence>
<sequence length="153" mass="17832">MILFHKVDFDIGKKNDWDHFAKNHRNSMKEQIHSQQVEGSRYFSLPSTHDTTTGILSQASPLCTTESNELERIHHRGTKMMKEVDYMLYEERIRNLEKKANEGLDFSFQLPKGGYGQDEGGLFLEVHSEKTRCSGHKLQQRKFRLAAKKEYSP</sequence>
<protein>
    <submittedName>
        <fullName evidence="1">Uncharacterized protein</fullName>
    </submittedName>
</protein>
<evidence type="ECO:0000313" key="2">
    <source>
        <dbReference type="Proteomes" id="UP001333110"/>
    </source>
</evidence>
<accession>A0AAN7NRR6</accession>
<name>A0AAN7NRR6_MYCAM</name>
<proteinExistence type="predicted"/>
<gene>
    <name evidence="1" type="ORF">QYF61_011135</name>
</gene>
<reference evidence="1 2" key="1">
    <citation type="journal article" date="2023" name="J. Hered.">
        <title>Chromosome-level genome of the wood stork (Mycteria americana) provides insight into avian chromosome evolution.</title>
        <authorList>
            <person name="Flamio R. Jr."/>
            <person name="Ramstad K.M."/>
        </authorList>
    </citation>
    <scope>NUCLEOTIDE SEQUENCE [LARGE SCALE GENOMIC DNA]</scope>
    <source>
        <strain evidence="1">JAX WOST 10</strain>
    </source>
</reference>
<dbReference type="EMBL" id="JAUNZN010000001">
    <property type="protein sequence ID" value="KAK4830427.1"/>
    <property type="molecule type" value="Genomic_DNA"/>
</dbReference>
<dbReference type="Proteomes" id="UP001333110">
    <property type="component" value="Unassembled WGS sequence"/>
</dbReference>
<organism evidence="1 2">
    <name type="scientific">Mycteria americana</name>
    <name type="common">Wood stork</name>
    <dbReference type="NCBI Taxonomy" id="33587"/>
    <lineage>
        <taxon>Eukaryota</taxon>
        <taxon>Metazoa</taxon>
        <taxon>Chordata</taxon>
        <taxon>Craniata</taxon>
        <taxon>Vertebrata</taxon>
        <taxon>Euteleostomi</taxon>
        <taxon>Archelosauria</taxon>
        <taxon>Archosauria</taxon>
        <taxon>Dinosauria</taxon>
        <taxon>Saurischia</taxon>
        <taxon>Theropoda</taxon>
        <taxon>Coelurosauria</taxon>
        <taxon>Aves</taxon>
        <taxon>Neognathae</taxon>
        <taxon>Neoaves</taxon>
        <taxon>Aequornithes</taxon>
        <taxon>Ciconiiformes</taxon>
        <taxon>Ciconiidae</taxon>
        <taxon>Mycteria</taxon>
    </lineage>
</organism>